<protein>
    <submittedName>
        <fullName evidence="2">Uncharacterized protein LOC127149747</fullName>
    </submittedName>
</protein>
<proteinExistence type="predicted"/>
<gene>
    <name evidence="2" type="primary">LOC127149747</name>
</gene>
<accession>A0ABM3KUV3</accession>
<sequence>MCLLESSTPGICEELESIGFAKWSRAYSPRKRYNVMTTNISESLNSAMLKAMELPICSMLDILRMMLQRWFFEQRNEVDYQVIDFTKTIENEDEDRIGCTALKMEMMLVDEDEDRLGCAALKIKMKIVSDVPY</sequence>
<evidence type="ECO:0000313" key="1">
    <source>
        <dbReference type="Proteomes" id="UP001652600"/>
    </source>
</evidence>
<dbReference type="GeneID" id="127149747"/>
<organism evidence="1 2">
    <name type="scientific">Cucumis melo</name>
    <name type="common">Muskmelon</name>
    <dbReference type="NCBI Taxonomy" id="3656"/>
    <lineage>
        <taxon>Eukaryota</taxon>
        <taxon>Viridiplantae</taxon>
        <taxon>Streptophyta</taxon>
        <taxon>Embryophyta</taxon>
        <taxon>Tracheophyta</taxon>
        <taxon>Spermatophyta</taxon>
        <taxon>Magnoliopsida</taxon>
        <taxon>eudicotyledons</taxon>
        <taxon>Gunneridae</taxon>
        <taxon>Pentapetalae</taxon>
        <taxon>rosids</taxon>
        <taxon>fabids</taxon>
        <taxon>Cucurbitales</taxon>
        <taxon>Cucurbitaceae</taxon>
        <taxon>Benincaseae</taxon>
        <taxon>Cucumis</taxon>
    </lineage>
</organism>
<name>A0ABM3KUV3_CUCME</name>
<dbReference type="RefSeq" id="XP_050941573.1">
    <property type="nucleotide sequence ID" value="XM_051085616.1"/>
</dbReference>
<dbReference type="Proteomes" id="UP001652600">
    <property type="component" value="Chromosome 6"/>
</dbReference>
<evidence type="ECO:0000313" key="2">
    <source>
        <dbReference type="RefSeq" id="XP_050941573.1"/>
    </source>
</evidence>
<reference evidence="2" key="1">
    <citation type="submission" date="2025-08" db="UniProtKB">
        <authorList>
            <consortium name="RefSeq"/>
        </authorList>
    </citation>
    <scope>IDENTIFICATION</scope>
    <source>
        <tissue evidence="2">Stem</tissue>
    </source>
</reference>
<keyword evidence="1" id="KW-1185">Reference proteome</keyword>